<feature type="compositionally biased region" description="Basic and acidic residues" evidence="1">
    <location>
        <begin position="258"/>
        <end position="273"/>
    </location>
</feature>
<feature type="compositionally biased region" description="Polar residues" evidence="1">
    <location>
        <begin position="123"/>
        <end position="142"/>
    </location>
</feature>
<organism evidence="2 3">
    <name type="scientific">Plasmodium inui San Antonio 1</name>
    <dbReference type="NCBI Taxonomy" id="1237626"/>
    <lineage>
        <taxon>Eukaryota</taxon>
        <taxon>Sar</taxon>
        <taxon>Alveolata</taxon>
        <taxon>Apicomplexa</taxon>
        <taxon>Aconoidasida</taxon>
        <taxon>Haemosporida</taxon>
        <taxon>Plasmodiidae</taxon>
        <taxon>Plasmodium</taxon>
        <taxon>Plasmodium (Plasmodium)</taxon>
    </lineage>
</organism>
<dbReference type="PANTHER" id="PTHR18898:SF2">
    <property type="entry name" value="NUCLEOPROTEIN TPR"/>
    <property type="match status" value="1"/>
</dbReference>
<gene>
    <name evidence="2" type="ORF">C922_02744</name>
</gene>
<dbReference type="InterPro" id="IPR015943">
    <property type="entry name" value="WD40/YVTN_repeat-like_dom_sf"/>
</dbReference>
<feature type="compositionally biased region" description="Acidic residues" evidence="1">
    <location>
        <begin position="662"/>
        <end position="682"/>
    </location>
</feature>
<evidence type="ECO:0000256" key="1">
    <source>
        <dbReference type="SAM" id="MobiDB-lite"/>
    </source>
</evidence>
<dbReference type="VEuPathDB" id="PlasmoDB:C922_02744"/>
<dbReference type="PANTHER" id="PTHR18898">
    <property type="entry name" value="NUCLEOPROTEIN TPR-RELATED"/>
    <property type="match status" value="1"/>
</dbReference>
<feature type="compositionally biased region" description="Basic and acidic residues" evidence="1">
    <location>
        <begin position="24"/>
        <end position="42"/>
    </location>
</feature>
<sequence length="946" mass="103020">MQNMNEHHLADLEEGSGGTPNKRNNPEKEPPSKGKTNKEVQRRGPPPHSPRRCQKGGTVDPEGGDSVSGNGGVSDGPENGRGVNSKGVNPEQEEPPPGGLQRGSCQTGATVSQRDDPNENDPRSGSNENTGAVASQVRSQVSHGEVPSKGEALVGGETPGEDNSIEEAPSEVTSEENPSEEKSSEENSSEENSSEGKPSEGKPSEGKPSEENPSEGKPSEENPSEGKPSEGKPSEENPSEENPSEENPSRENPLPEKPPGEKLPREEPSKSEQNRGSLAHRSTKSDSTNTVSSDLIKISQKSEEWEQPKKWSFSLLLTNIKSMVLTNYIYVAKRCGIPNQPNKPGPVLAISVEKENTNEVKNIIVQTPCAYEKYTLKGKLIQHKTLYPCTVTCMMYGSIGGIGKTVILGLQNGFILVYKSIEFECILKLNTKECLEKYLKSSSASSAMKRFNNTHVKSALMDRYSGTNVQKQSGNFGTRGGNTNDGEDYNDLSYQISGLSVKSTFANFIHWIIAGNMQGYIFVWEVPSGNIIKILMHPHHLFGHVKGGSRDSDDGSGSSDDGSGSSDDGSGSSDDGSGSSDDGSDGSDDGSGSSDDGSGSSDDRSGSSDDGSGSSDDSSDNFHRAGRTNNRPGKRKKKKKKKKRKNIPKRSNGGGGQQEQEEKQDQDEVEDEADSFTLEDDDSCSKPDYEENSSDFPGGSYLSDSDEYCNSTDQDNGRRGGGAAAIGILRSRGKKRKKKKKQKKKKKKNRKEKNMPNKCYVSAILAVTHKYELWVAFGSGYIAVYDLYDFQLLLYTCISKSPIMDLKYSKLLEDVFLLIGNNYISVWDTKTLKQIKKLPTSHVTKTSSLSTLYLLERPTVWKNRKIVLIAGCNDGSISVTNVTKKLDGDLTFSYVRTYEKHFEPYVPISYICIHPSINAAFVGDASGVVFTLPRILNTLKHDDAQR</sequence>
<feature type="compositionally biased region" description="Basic and acidic residues" evidence="1">
    <location>
        <begin position="1"/>
        <end position="11"/>
    </location>
</feature>
<feature type="compositionally biased region" description="Low complexity" evidence="1">
    <location>
        <begin position="590"/>
        <end position="600"/>
    </location>
</feature>
<evidence type="ECO:0000313" key="2">
    <source>
        <dbReference type="EMBL" id="EUD66759.1"/>
    </source>
</evidence>
<feature type="compositionally biased region" description="Basic and acidic residues" evidence="1">
    <location>
        <begin position="197"/>
        <end position="210"/>
    </location>
</feature>
<proteinExistence type="predicted"/>
<dbReference type="SUPFAM" id="SSF50978">
    <property type="entry name" value="WD40 repeat-like"/>
    <property type="match status" value="1"/>
</dbReference>
<feature type="compositionally biased region" description="Basic and acidic residues" evidence="1">
    <location>
        <begin position="113"/>
        <end position="122"/>
    </location>
</feature>
<feature type="compositionally biased region" description="Low complexity" evidence="1">
    <location>
        <begin position="555"/>
        <end position="581"/>
    </location>
</feature>
<dbReference type="InterPro" id="IPR036322">
    <property type="entry name" value="WD40_repeat_dom_sf"/>
</dbReference>
<accession>W7ACF2</accession>
<name>W7ACF2_9APIC</name>
<feature type="compositionally biased region" description="Polar residues" evidence="1">
    <location>
        <begin position="103"/>
        <end position="112"/>
    </location>
</feature>
<feature type="compositionally biased region" description="Acidic residues" evidence="1">
    <location>
        <begin position="159"/>
        <end position="178"/>
    </location>
</feature>
<dbReference type="AlphaFoldDB" id="W7ACF2"/>
<evidence type="ECO:0000313" key="3">
    <source>
        <dbReference type="Proteomes" id="UP000030640"/>
    </source>
</evidence>
<feature type="compositionally biased region" description="Basic residues" evidence="1">
    <location>
        <begin position="731"/>
        <end position="751"/>
    </location>
</feature>
<feature type="region of interest" description="Disordered" evidence="1">
    <location>
        <begin position="1"/>
        <end position="293"/>
    </location>
</feature>
<dbReference type="OrthoDB" id="361914at2759"/>
<dbReference type="RefSeq" id="XP_008816565.1">
    <property type="nucleotide sequence ID" value="XM_008818343.1"/>
</dbReference>
<dbReference type="GO" id="GO:0006406">
    <property type="term" value="P:mRNA export from nucleus"/>
    <property type="evidence" value="ECO:0007669"/>
    <property type="project" value="TreeGrafter"/>
</dbReference>
<dbReference type="Proteomes" id="UP000030640">
    <property type="component" value="Unassembled WGS sequence"/>
</dbReference>
<dbReference type="GeneID" id="20038018"/>
<dbReference type="Gene3D" id="2.130.10.10">
    <property type="entry name" value="YVTN repeat-like/Quinoprotein amine dehydrogenase"/>
    <property type="match status" value="1"/>
</dbReference>
<dbReference type="GO" id="GO:0005643">
    <property type="term" value="C:nuclear pore"/>
    <property type="evidence" value="ECO:0007669"/>
    <property type="project" value="TreeGrafter"/>
</dbReference>
<reference evidence="2 3" key="1">
    <citation type="submission" date="2013-02" db="EMBL/GenBank/DDBJ databases">
        <title>The Genome Sequence of Plasmodium inui San Antonio 1.</title>
        <authorList>
            <consortium name="The Broad Institute Genome Sequencing Platform"/>
            <consortium name="The Broad Institute Genome Sequencing Center for Infectious Disease"/>
            <person name="Neafsey D."/>
            <person name="Cheeseman I."/>
            <person name="Volkman S."/>
            <person name="Adams J."/>
            <person name="Walker B."/>
            <person name="Young S.K."/>
            <person name="Zeng Q."/>
            <person name="Gargeya S."/>
            <person name="Fitzgerald M."/>
            <person name="Haas B."/>
            <person name="Abouelleil A."/>
            <person name="Alvarado L."/>
            <person name="Arachchi H.M."/>
            <person name="Berlin A.M."/>
            <person name="Chapman S.B."/>
            <person name="Dewar J."/>
            <person name="Goldberg J."/>
            <person name="Griggs A."/>
            <person name="Gujja S."/>
            <person name="Hansen M."/>
            <person name="Howarth C."/>
            <person name="Imamovic A."/>
            <person name="Larimer J."/>
            <person name="McCowan C."/>
            <person name="Murphy C."/>
            <person name="Neiman D."/>
            <person name="Pearson M."/>
            <person name="Priest M."/>
            <person name="Roberts A."/>
            <person name="Saif S."/>
            <person name="Shea T."/>
            <person name="Sisk P."/>
            <person name="Sykes S."/>
            <person name="Wortman J."/>
            <person name="Nusbaum C."/>
            <person name="Birren B."/>
        </authorList>
    </citation>
    <scope>NUCLEOTIDE SEQUENCE [LARGE SCALE GENOMIC DNA]</scope>
    <source>
        <strain evidence="2 3">San Antonio 1</strain>
    </source>
</reference>
<keyword evidence="3" id="KW-1185">Reference proteome</keyword>
<protein>
    <submittedName>
        <fullName evidence="2">Uncharacterized protein</fullName>
    </submittedName>
</protein>
<feature type="region of interest" description="Disordered" evidence="1">
    <location>
        <begin position="546"/>
        <end position="754"/>
    </location>
</feature>
<dbReference type="EMBL" id="KI965469">
    <property type="protein sequence ID" value="EUD66759.1"/>
    <property type="molecule type" value="Genomic_DNA"/>
</dbReference>
<feature type="compositionally biased region" description="Basic residues" evidence="1">
    <location>
        <begin position="632"/>
        <end position="648"/>
    </location>
</feature>
<dbReference type="GO" id="GO:0017056">
    <property type="term" value="F:structural constituent of nuclear pore"/>
    <property type="evidence" value="ECO:0007669"/>
    <property type="project" value="TreeGrafter"/>
</dbReference>